<dbReference type="InterPro" id="IPR000331">
    <property type="entry name" value="Rap/Ran_GAP_dom"/>
</dbReference>
<feature type="domain" description="Rap-GAP" evidence="3">
    <location>
        <begin position="585"/>
        <end position="805"/>
    </location>
</feature>
<sequence>MRANDGTPHLNSPLDMIQEILYTPQATPDQKEIVEVLEVSEIDRLKHEVQKLRKEKCDLEDLSRSNFMKEFHTFSLQFPLCGEQFESGVVDPSNGQLKYSVLFPKIFSAVPNLYTYLVSTHPTSIRVPDSQINKSYDGFTVHLKEVCDKGAMIFWFAYMPLQGTRKEFTEMTQLFQGNSVTIAQTEQPMMAYVRKYGANDCDENGKTLLHYVVEHGFVDMAMWLLEKGAYPNAGDKFRYTPLHVALGKQQCNVKLVELLIEKGGDVKLKNVQYRTPLHYLCRQMDIGKLLPILRKVLSSDANNFEFLNEVSSKGDSALNCLCNASLNIEALELLCSRGADVNTQTMSGDYPLYCAVKRNNSQAVRVLLQYNAKTNLKFYGKTIFEIAEEHKFTRELNEILHSCFLQPFLSQQQIEKMQKSFVTVTYPEEKWLTAVNPDKVALVDIATLPIGYHLENFYTCCTSTSEELKCYNTHDASLAIRYYEKHFDQKKHVNYIIALPTGIKVVSITDGLPKNTTFLDKVKKERNEVDGCEKEKKRKVIIWSKRGDLRREYPILTPDSQILSEAGFVGKTPSPIQSRQIYSALCKFEGSGVHNAVKVGVLYGAMGQITENQFYNNTEGSPFYMQFLKLLGDVVSVKGYVGYLGGLENGNYGAETLTTTFSNNEIQVAFHVSTLMNVNGKSVGVQDKRKLIQNDIVVVIFKEYNGIQEPIDITSFTSPTNHAFLIVGYDLDQPYSNTPKYDINLCVKNDVIPVPPFIMKEKYIFESALHDFIIAKIINAERASLRTDWFRGKKLTYRQTQLESICLNAKC</sequence>
<evidence type="ECO:0000256" key="1">
    <source>
        <dbReference type="ARBA" id="ARBA00022468"/>
    </source>
</evidence>
<dbReference type="PROSITE" id="PS50085">
    <property type="entry name" value="RAPGAP"/>
    <property type="match status" value="1"/>
</dbReference>
<dbReference type="PROSITE" id="PS50297">
    <property type="entry name" value="ANK_REP_REGION"/>
    <property type="match status" value="3"/>
</dbReference>
<organism evidence="4 5">
    <name type="scientific">Entamoeba invadens IP1</name>
    <dbReference type="NCBI Taxonomy" id="370355"/>
    <lineage>
        <taxon>Eukaryota</taxon>
        <taxon>Amoebozoa</taxon>
        <taxon>Evosea</taxon>
        <taxon>Archamoebae</taxon>
        <taxon>Mastigamoebida</taxon>
        <taxon>Entamoebidae</taxon>
        <taxon>Entamoeba</taxon>
    </lineage>
</organism>
<dbReference type="GeneID" id="14884631"/>
<dbReference type="SUPFAM" id="SSF111347">
    <property type="entry name" value="Rap/Ran-GAP"/>
    <property type="match status" value="1"/>
</dbReference>
<feature type="repeat" description="ANK" evidence="2">
    <location>
        <begin position="347"/>
        <end position="379"/>
    </location>
</feature>
<dbReference type="SUPFAM" id="SSF48403">
    <property type="entry name" value="Ankyrin repeat"/>
    <property type="match status" value="1"/>
</dbReference>
<dbReference type="Gene3D" id="1.25.40.20">
    <property type="entry name" value="Ankyrin repeat-containing domain"/>
    <property type="match status" value="1"/>
</dbReference>
<dbReference type="RefSeq" id="XP_004184996.1">
    <property type="nucleotide sequence ID" value="XM_004184948.1"/>
</dbReference>
<accession>A0A0A1TZP0</accession>
<dbReference type="PROSITE" id="PS50088">
    <property type="entry name" value="ANK_REPEAT"/>
    <property type="match status" value="3"/>
</dbReference>
<dbReference type="InterPro" id="IPR035974">
    <property type="entry name" value="Rap/Ran-GAP_sf"/>
</dbReference>
<dbReference type="Pfam" id="PF02145">
    <property type="entry name" value="Rap_GAP"/>
    <property type="match status" value="1"/>
</dbReference>
<dbReference type="PANTHER" id="PTHR15711">
    <property type="entry name" value="RAP GTPASE-ACTIVATING PROTEIN"/>
    <property type="match status" value="1"/>
</dbReference>
<dbReference type="Pfam" id="PF12796">
    <property type="entry name" value="Ank_2"/>
    <property type="match status" value="2"/>
</dbReference>
<dbReference type="InterPro" id="IPR050989">
    <property type="entry name" value="Rap1_Ran_GAP"/>
</dbReference>
<evidence type="ECO:0000259" key="3">
    <source>
        <dbReference type="PROSITE" id="PS50085"/>
    </source>
</evidence>
<dbReference type="AlphaFoldDB" id="A0A0A1TZP0"/>
<reference evidence="4 5" key="1">
    <citation type="submission" date="2012-10" db="EMBL/GenBank/DDBJ databases">
        <authorList>
            <person name="Zafar N."/>
            <person name="Inman J."/>
            <person name="Hall N."/>
            <person name="Lorenzi H."/>
            <person name="Caler E."/>
        </authorList>
    </citation>
    <scope>NUCLEOTIDE SEQUENCE [LARGE SCALE GENOMIC DNA]</scope>
    <source>
        <strain evidence="4 5">IP1</strain>
    </source>
</reference>
<dbReference type="OrthoDB" id="20872at2759"/>
<feature type="repeat" description="ANK" evidence="2">
    <location>
        <begin position="237"/>
        <end position="271"/>
    </location>
</feature>
<proteinExistence type="predicted"/>
<dbReference type="Proteomes" id="UP000014680">
    <property type="component" value="Unassembled WGS sequence"/>
</dbReference>
<dbReference type="Gene3D" id="3.40.50.11210">
    <property type="entry name" value="Rap/Ran-GAP"/>
    <property type="match status" value="1"/>
</dbReference>
<feature type="repeat" description="ANK" evidence="2">
    <location>
        <begin position="204"/>
        <end position="236"/>
    </location>
</feature>
<protein>
    <submittedName>
        <fullName evidence="4">Rap GTPase-activating protein, putative</fullName>
    </submittedName>
</protein>
<dbReference type="InterPro" id="IPR036770">
    <property type="entry name" value="Ankyrin_rpt-contain_sf"/>
</dbReference>
<dbReference type="SMART" id="SM00248">
    <property type="entry name" value="ANK"/>
    <property type="match status" value="5"/>
</dbReference>
<dbReference type="EMBL" id="KB207048">
    <property type="protein sequence ID" value="ELP85650.1"/>
    <property type="molecule type" value="Genomic_DNA"/>
</dbReference>
<dbReference type="KEGG" id="eiv:EIN_409690"/>
<dbReference type="GO" id="GO:0005096">
    <property type="term" value="F:GTPase activator activity"/>
    <property type="evidence" value="ECO:0007669"/>
    <property type="project" value="UniProtKB-KW"/>
</dbReference>
<keyword evidence="2" id="KW-0040">ANK repeat</keyword>
<evidence type="ECO:0000256" key="2">
    <source>
        <dbReference type="PROSITE-ProRule" id="PRU00023"/>
    </source>
</evidence>
<name>A0A0A1TZP0_ENTIV</name>
<keyword evidence="5" id="KW-1185">Reference proteome</keyword>
<evidence type="ECO:0000313" key="4">
    <source>
        <dbReference type="EMBL" id="ELP85650.1"/>
    </source>
</evidence>
<gene>
    <name evidence="4" type="ORF">EIN_409690</name>
</gene>
<keyword evidence="1" id="KW-0343">GTPase activation</keyword>
<dbReference type="GO" id="GO:0051056">
    <property type="term" value="P:regulation of small GTPase mediated signal transduction"/>
    <property type="evidence" value="ECO:0007669"/>
    <property type="project" value="InterPro"/>
</dbReference>
<dbReference type="PANTHER" id="PTHR15711:SF22">
    <property type="entry name" value="RAP-GAP DOMAIN-CONTAINING PROTEIN"/>
    <property type="match status" value="1"/>
</dbReference>
<dbReference type="InterPro" id="IPR002110">
    <property type="entry name" value="Ankyrin_rpt"/>
</dbReference>
<evidence type="ECO:0000313" key="5">
    <source>
        <dbReference type="Proteomes" id="UP000014680"/>
    </source>
</evidence>
<dbReference type="OMA" id="YHFEIEL"/>
<dbReference type="VEuPathDB" id="AmoebaDB:EIN_409690"/>
<dbReference type="GO" id="GO:0005737">
    <property type="term" value="C:cytoplasm"/>
    <property type="evidence" value="ECO:0007669"/>
    <property type="project" value="TreeGrafter"/>
</dbReference>